<dbReference type="Pfam" id="PF18546">
    <property type="entry name" value="MetOD1"/>
    <property type="match status" value="1"/>
</dbReference>
<evidence type="ECO:0000313" key="2">
    <source>
        <dbReference type="EMBL" id="KGX83546.1"/>
    </source>
</evidence>
<dbReference type="RefSeq" id="WP_027447647.1">
    <property type="nucleotide sequence ID" value="NZ_AULJ01000079.1"/>
</dbReference>
<dbReference type="AlphaFoldDB" id="A0A0A5FS23"/>
<evidence type="ECO:0000313" key="3">
    <source>
        <dbReference type="Proteomes" id="UP000030403"/>
    </source>
</evidence>
<comment type="caution">
    <text evidence="2">The sequence shown here is derived from an EMBL/GenBank/DDBJ whole genome shotgun (WGS) entry which is preliminary data.</text>
</comment>
<reference evidence="2 3" key="1">
    <citation type="submission" date="2013-08" db="EMBL/GenBank/DDBJ databases">
        <authorList>
            <person name="Huang J."/>
            <person name="Wang G."/>
        </authorList>
    </citation>
    <scope>NUCLEOTIDE SEQUENCE [LARGE SCALE GENOMIC DNA]</scope>
    <source>
        <strain evidence="2 3">BH030004</strain>
    </source>
</reference>
<name>A0A0A5FS23_9BACI</name>
<gene>
    <name evidence="2" type="ORF">N783_02735</name>
</gene>
<keyword evidence="3" id="KW-1185">Reference proteome</keyword>
<dbReference type="Proteomes" id="UP000030403">
    <property type="component" value="Unassembled WGS sequence"/>
</dbReference>
<feature type="domain" description="Metanogen output" evidence="1">
    <location>
        <begin position="63"/>
        <end position="147"/>
    </location>
</feature>
<evidence type="ECO:0000259" key="1">
    <source>
        <dbReference type="Pfam" id="PF18546"/>
    </source>
</evidence>
<dbReference type="OrthoDB" id="260231at2"/>
<dbReference type="InterPro" id="IPR041359">
    <property type="entry name" value="MetOD1"/>
</dbReference>
<accession>A0A0A5FS23</accession>
<organism evidence="2 3">
    <name type="scientific">Pontibacillus marinus BH030004 = DSM 16465</name>
    <dbReference type="NCBI Taxonomy" id="1385511"/>
    <lineage>
        <taxon>Bacteria</taxon>
        <taxon>Bacillati</taxon>
        <taxon>Bacillota</taxon>
        <taxon>Bacilli</taxon>
        <taxon>Bacillales</taxon>
        <taxon>Bacillaceae</taxon>
        <taxon>Pontibacillus</taxon>
    </lineage>
</organism>
<proteinExistence type="predicted"/>
<sequence length="212" mass="24091">MSTPNPNHLNGQVFLAKLLTQYALIHEKTIGSAAEEYIRQLGLRTGEWLEGYYSEKNEQWTVEKYVDVLVDIKNKINGHFEIDTIDSDHIVVKAHKCPFGELVNDSPHICAMTSSVFGGIAARRFGYGKVDLRQRMANGDPVCEVAVYFNQKDELPGDEYKEVSVAPENGDPFHWEEETIKMLGEELRRSDEMIESLVSEVEDLRAQVKKQS</sequence>
<dbReference type="EMBL" id="AVPF01000099">
    <property type="protein sequence ID" value="KGX83546.1"/>
    <property type="molecule type" value="Genomic_DNA"/>
</dbReference>
<dbReference type="eggNOG" id="COG2345">
    <property type="taxonomic scope" value="Bacteria"/>
</dbReference>
<dbReference type="STRING" id="1385511.GCA_000425225_04187"/>
<protein>
    <submittedName>
        <fullName evidence="2">Sigma-54 dependent transcriptional regulator</fullName>
    </submittedName>
</protein>